<dbReference type="GO" id="GO:0004527">
    <property type="term" value="F:exonuclease activity"/>
    <property type="evidence" value="ECO:0007669"/>
    <property type="project" value="UniProtKB-KW"/>
</dbReference>
<dbReference type="InterPro" id="IPR027417">
    <property type="entry name" value="P-loop_NTPase"/>
</dbReference>
<dbReference type="GO" id="GO:0016887">
    <property type="term" value="F:ATP hydrolysis activity"/>
    <property type="evidence" value="ECO:0007669"/>
    <property type="project" value="InterPro"/>
</dbReference>
<dbReference type="RefSeq" id="WP_102247373.1">
    <property type="nucleotide sequence ID" value="NZ_CP025682.1"/>
</dbReference>
<dbReference type="Gene3D" id="3.40.50.300">
    <property type="entry name" value="P-loop containing nucleotide triphosphate hydrolases"/>
    <property type="match status" value="2"/>
</dbReference>
<dbReference type="Pfam" id="PF13476">
    <property type="entry name" value="AAA_23"/>
    <property type="match status" value="1"/>
</dbReference>
<keyword evidence="3" id="KW-0269">Exonuclease</keyword>
<dbReference type="SUPFAM" id="SSF52540">
    <property type="entry name" value="P-loop containing nucleoside triphosphate hydrolases"/>
    <property type="match status" value="1"/>
</dbReference>
<organism evidence="3 4">
    <name type="scientific">Pseudazoarcus pumilus</name>
    <dbReference type="NCBI Taxonomy" id="2067960"/>
    <lineage>
        <taxon>Bacteria</taxon>
        <taxon>Pseudomonadati</taxon>
        <taxon>Pseudomonadota</taxon>
        <taxon>Betaproteobacteria</taxon>
        <taxon>Rhodocyclales</taxon>
        <taxon>Zoogloeaceae</taxon>
        <taxon>Pseudazoarcus</taxon>
    </lineage>
</organism>
<feature type="coiled-coil region" evidence="1">
    <location>
        <begin position="257"/>
        <end position="290"/>
    </location>
</feature>
<dbReference type="PANTHER" id="PTHR32114:SF2">
    <property type="entry name" value="ABC TRANSPORTER ABCH.3"/>
    <property type="match status" value="1"/>
</dbReference>
<protein>
    <submittedName>
        <fullName evidence="3">DNA repair exonuclease</fullName>
    </submittedName>
</protein>
<dbReference type="AlphaFoldDB" id="A0A2I6S7T6"/>
<gene>
    <name evidence="3" type="ORF">C0099_10520</name>
</gene>
<dbReference type="EMBL" id="CP025682">
    <property type="protein sequence ID" value="AUN95324.1"/>
    <property type="molecule type" value="Genomic_DNA"/>
</dbReference>
<feature type="coiled-coil region" evidence="1">
    <location>
        <begin position="505"/>
        <end position="663"/>
    </location>
</feature>
<accession>A0A2I6S7T6</accession>
<dbReference type="OrthoDB" id="9795626at2"/>
<keyword evidence="4" id="KW-1185">Reference proteome</keyword>
<feature type="coiled-coil region" evidence="1">
    <location>
        <begin position="373"/>
        <end position="420"/>
    </location>
</feature>
<feature type="domain" description="Rad50/SbcC-type AAA" evidence="2">
    <location>
        <begin position="6"/>
        <end position="245"/>
    </location>
</feature>
<sequence length="904" mass="96861">MKPLILTMQAFGPFAGRERVDFTRLGERALFLIHGATGAGKTTLLDALCFALYGDTSGGERDARAMRSDLAPAELETEVELEFALGAERYRVTRKPAQQRPRKRGEGWMQAQPEAQLDRLTDGEWKSLATQPGKVLDAVRGLLGFDSAQFRQVIVLPQGRFRELLTAGSGEREAILETLFRTRICSDLSDALRERARALEVAGRETQTRRETLLQHADCDSVDALKTRRAQLAGEVEQRRVEEKAARERDAAARLALERARVAVQAERERAQAAQRLQEAARQREAVAQAQAQADARLATENARTPEREALAKRLNELEALLPAVTDLAQALARRDAAAKQRDAAGAERERGEAALAAARKTLQTRRDEREQVQALAARVEVLAHRLKDAQAARERLARLAQLRKDLAGAEGRLSEAAKAVTAADAALADAQRRQDDVEHAWSAAQAGLLAAGLQAGAPCPVCGGTDHPAPARASTDAVSEAALREAREAVRKAATAREAALLRRHEADKQAEGLRATAGELERDPADAADPAALQAELKAAQSAAQRLAELARELPACEQAIGEAEKAVRKAEAARQSAEGEVTRADTEAALLQRKLPQELNTVAALEAEIARVRAARRALDEALAQAQQAAQQVANELAAARSAEQAAEEVLQRATQAAQAAAVEGGAPDLPAVEAAARSAGEALEAALLATRDAAGRVEAADRTLAALSELAAQAGELERQYAVAGRLAEVAGGGNRLNLSFQRFVLATLLDEVLEAASLRLLRMSRSRFELRRVQGLVDGRRAGGLDLEVFDHYTGSSRPAATLSGGEGFLAALSLALGLADVVQSRAGGMQMETLFIDEGFGTLDPEALDFALSTLIDLQQAGRLVGVISHVAELRERMDVRLEVIAGAAGSHVRLRQP</sequence>
<keyword evidence="3" id="KW-0378">Hydrolase</keyword>
<keyword evidence="3" id="KW-0540">Nuclease</keyword>
<reference evidence="3 4" key="1">
    <citation type="submission" date="2018-01" db="EMBL/GenBank/DDBJ databases">
        <authorList>
            <person name="Fu G.-Y."/>
        </authorList>
    </citation>
    <scope>NUCLEOTIDE SEQUENCE [LARGE SCALE GENOMIC DNA]</scope>
    <source>
        <strain evidence="3 4">SY39</strain>
    </source>
</reference>
<evidence type="ECO:0000256" key="1">
    <source>
        <dbReference type="SAM" id="Coils"/>
    </source>
</evidence>
<name>A0A2I6S7T6_9RHOO</name>
<dbReference type="Pfam" id="PF13558">
    <property type="entry name" value="SbcC_Walker_B"/>
    <property type="match status" value="1"/>
</dbReference>
<dbReference type="GO" id="GO:0006302">
    <property type="term" value="P:double-strand break repair"/>
    <property type="evidence" value="ECO:0007669"/>
    <property type="project" value="InterPro"/>
</dbReference>
<evidence type="ECO:0000313" key="3">
    <source>
        <dbReference type="EMBL" id="AUN95324.1"/>
    </source>
</evidence>
<proteinExistence type="predicted"/>
<dbReference type="InterPro" id="IPR038729">
    <property type="entry name" value="Rad50/SbcC_AAA"/>
</dbReference>
<dbReference type="PANTHER" id="PTHR32114">
    <property type="entry name" value="ABC TRANSPORTER ABCH.3"/>
    <property type="match status" value="1"/>
</dbReference>
<keyword evidence="1" id="KW-0175">Coiled coil</keyword>
<dbReference type="KEGG" id="atw:C0099_10520"/>
<dbReference type="Proteomes" id="UP000242205">
    <property type="component" value="Chromosome"/>
</dbReference>
<evidence type="ECO:0000313" key="4">
    <source>
        <dbReference type="Proteomes" id="UP000242205"/>
    </source>
</evidence>
<evidence type="ECO:0000259" key="2">
    <source>
        <dbReference type="Pfam" id="PF13476"/>
    </source>
</evidence>